<evidence type="ECO:0000256" key="4">
    <source>
        <dbReference type="ARBA" id="ARBA00022989"/>
    </source>
</evidence>
<dbReference type="PANTHER" id="PTHR42709">
    <property type="entry name" value="ALKALINE PHOSPHATASE LIKE PROTEIN"/>
    <property type="match status" value="1"/>
</dbReference>
<evidence type="ECO:0000256" key="1">
    <source>
        <dbReference type="ARBA" id="ARBA00004651"/>
    </source>
</evidence>
<evidence type="ECO:0000256" key="5">
    <source>
        <dbReference type="ARBA" id="ARBA00023136"/>
    </source>
</evidence>
<gene>
    <name evidence="8" type="ORF">SAMN05192530_103205</name>
</gene>
<feature type="transmembrane region" description="Helical" evidence="6">
    <location>
        <begin position="12"/>
        <end position="30"/>
    </location>
</feature>
<sequence>MTEQLIGFLQQYGYGLVFVSIFLESTGLPFPGESILIAAGIMAGHGQLDVHLIFLASWIAGTLGDNCGYYLGHRFGHRFILRYGRRLGITPAKYAYVEREFRRWGPPIVLVARFILILRQLCGAAAGTLRFPWWRFLFFNALGAALWSGTYTYGAYLFGNQVDRLLHGNPWAYVALAVVFLGLTVATILRFRRGLKNLPDEGELPLSEEGGEGGPSLR</sequence>
<reference evidence="8 9" key="1">
    <citation type="submission" date="2016-10" db="EMBL/GenBank/DDBJ databases">
        <authorList>
            <person name="de Groot N.N."/>
        </authorList>
    </citation>
    <scope>NUCLEOTIDE SEQUENCE [LARGE SCALE GENOMIC DNA]</scope>
    <source>
        <strain evidence="9">L7-484,KACC 16230,DSM 25025</strain>
    </source>
</reference>
<dbReference type="GO" id="GO:0005886">
    <property type="term" value="C:plasma membrane"/>
    <property type="evidence" value="ECO:0007669"/>
    <property type="project" value="UniProtKB-SubCell"/>
</dbReference>
<feature type="transmembrane region" description="Helical" evidence="6">
    <location>
        <begin position="50"/>
        <end position="72"/>
    </location>
</feature>
<organism evidence="8 9">
    <name type="scientific">Aureimonas jatrophae</name>
    <dbReference type="NCBI Taxonomy" id="1166073"/>
    <lineage>
        <taxon>Bacteria</taxon>
        <taxon>Pseudomonadati</taxon>
        <taxon>Pseudomonadota</taxon>
        <taxon>Alphaproteobacteria</taxon>
        <taxon>Hyphomicrobiales</taxon>
        <taxon>Aurantimonadaceae</taxon>
        <taxon>Aureimonas</taxon>
    </lineage>
</organism>
<accession>A0A1H0GMK6</accession>
<dbReference type="STRING" id="1166073.SAMN05192530_103205"/>
<keyword evidence="9" id="KW-1185">Reference proteome</keyword>
<evidence type="ECO:0000313" key="9">
    <source>
        <dbReference type="Proteomes" id="UP000198793"/>
    </source>
</evidence>
<dbReference type="RefSeq" id="WP_090671993.1">
    <property type="nucleotide sequence ID" value="NZ_FNIT01000003.1"/>
</dbReference>
<dbReference type="OrthoDB" id="9813426at2"/>
<dbReference type="Pfam" id="PF09335">
    <property type="entry name" value="VTT_dom"/>
    <property type="match status" value="1"/>
</dbReference>
<dbReference type="PANTHER" id="PTHR42709:SF6">
    <property type="entry name" value="UNDECAPRENYL PHOSPHATE TRANSPORTER A"/>
    <property type="match status" value="1"/>
</dbReference>
<keyword evidence="4 6" id="KW-1133">Transmembrane helix</keyword>
<keyword evidence="3 6" id="KW-0812">Transmembrane</keyword>
<dbReference type="AlphaFoldDB" id="A0A1H0GMK6"/>
<dbReference type="Proteomes" id="UP000198793">
    <property type="component" value="Unassembled WGS sequence"/>
</dbReference>
<protein>
    <submittedName>
        <fullName evidence="8">Membrane protein DedA, SNARE-associated domain</fullName>
    </submittedName>
</protein>
<proteinExistence type="predicted"/>
<feature type="domain" description="VTT" evidence="7">
    <location>
        <begin position="30"/>
        <end position="154"/>
    </location>
</feature>
<evidence type="ECO:0000313" key="8">
    <source>
        <dbReference type="EMBL" id="SDO08128.1"/>
    </source>
</evidence>
<feature type="transmembrane region" description="Helical" evidence="6">
    <location>
        <begin position="137"/>
        <end position="159"/>
    </location>
</feature>
<evidence type="ECO:0000256" key="6">
    <source>
        <dbReference type="SAM" id="Phobius"/>
    </source>
</evidence>
<dbReference type="EMBL" id="FNIT01000003">
    <property type="protein sequence ID" value="SDO08128.1"/>
    <property type="molecule type" value="Genomic_DNA"/>
</dbReference>
<evidence type="ECO:0000256" key="3">
    <source>
        <dbReference type="ARBA" id="ARBA00022692"/>
    </source>
</evidence>
<dbReference type="InterPro" id="IPR032816">
    <property type="entry name" value="VTT_dom"/>
</dbReference>
<evidence type="ECO:0000256" key="2">
    <source>
        <dbReference type="ARBA" id="ARBA00022475"/>
    </source>
</evidence>
<evidence type="ECO:0000259" key="7">
    <source>
        <dbReference type="Pfam" id="PF09335"/>
    </source>
</evidence>
<keyword evidence="5 6" id="KW-0472">Membrane</keyword>
<name>A0A1H0GMK6_9HYPH</name>
<comment type="subcellular location">
    <subcellularLocation>
        <location evidence="1">Cell membrane</location>
        <topology evidence="1">Multi-pass membrane protein</topology>
    </subcellularLocation>
</comment>
<dbReference type="InterPro" id="IPR051311">
    <property type="entry name" value="DedA_domain"/>
</dbReference>
<keyword evidence="2" id="KW-1003">Cell membrane</keyword>
<feature type="transmembrane region" description="Helical" evidence="6">
    <location>
        <begin position="171"/>
        <end position="189"/>
    </location>
</feature>